<dbReference type="PROSITE" id="PS50977">
    <property type="entry name" value="HTH_TETR_2"/>
    <property type="match status" value="1"/>
</dbReference>
<dbReference type="SUPFAM" id="SSF46689">
    <property type="entry name" value="Homeodomain-like"/>
    <property type="match status" value="1"/>
</dbReference>
<organism evidence="5 6">
    <name type="scientific">Nonomuraea diastatica</name>
    <dbReference type="NCBI Taxonomy" id="1848329"/>
    <lineage>
        <taxon>Bacteria</taxon>
        <taxon>Bacillati</taxon>
        <taxon>Actinomycetota</taxon>
        <taxon>Actinomycetes</taxon>
        <taxon>Streptosporangiales</taxon>
        <taxon>Streptosporangiaceae</taxon>
        <taxon>Nonomuraea</taxon>
    </lineage>
</organism>
<dbReference type="PANTHER" id="PTHR30055:SF237">
    <property type="entry name" value="TRANSCRIPTIONAL REPRESSOR MCE3R"/>
    <property type="match status" value="1"/>
</dbReference>
<reference evidence="5 6" key="1">
    <citation type="submission" date="2019-03" db="EMBL/GenBank/DDBJ databases">
        <title>Draft genome sequences of novel Actinobacteria.</title>
        <authorList>
            <person name="Sahin N."/>
            <person name="Ay H."/>
            <person name="Saygin H."/>
        </authorList>
    </citation>
    <scope>NUCLEOTIDE SEQUENCE [LARGE SCALE GENOMIC DNA]</scope>
    <source>
        <strain evidence="5 6">KC712</strain>
    </source>
</reference>
<dbReference type="InterPro" id="IPR050109">
    <property type="entry name" value="HTH-type_TetR-like_transc_reg"/>
</dbReference>
<dbReference type="OrthoDB" id="9811084at2"/>
<evidence type="ECO:0000256" key="1">
    <source>
        <dbReference type="ARBA" id="ARBA00023125"/>
    </source>
</evidence>
<evidence type="ECO:0000313" key="5">
    <source>
        <dbReference type="EMBL" id="TDD25699.1"/>
    </source>
</evidence>
<dbReference type="PANTHER" id="PTHR30055">
    <property type="entry name" value="HTH-TYPE TRANSCRIPTIONAL REGULATOR RUTR"/>
    <property type="match status" value="1"/>
</dbReference>
<dbReference type="Gene3D" id="1.10.357.10">
    <property type="entry name" value="Tetracycline Repressor, domain 2"/>
    <property type="match status" value="1"/>
</dbReference>
<keyword evidence="1 2" id="KW-0238">DNA-binding</keyword>
<feature type="domain" description="HTH tetR-type" evidence="4">
    <location>
        <begin position="20"/>
        <end position="80"/>
    </location>
</feature>
<evidence type="ECO:0000259" key="4">
    <source>
        <dbReference type="PROSITE" id="PS50977"/>
    </source>
</evidence>
<dbReference type="InterPro" id="IPR001647">
    <property type="entry name" value="HTH_TetR"/>
</dbReference>
<evidence type="ECO:0000313" key="6">
    <source>
        <dbReference type="Proteomes" id="UP000294543"/>
    </source>
</evidence>
<dbReference type="SUPFAM" id="SSF48498">
    <property type="entry name" value="Tetracyclin repressor-like, C-terminal domain"/>
    <property type="match status" value="1"/>
</dbReference>
<dbReference type="InterPro" id="IPR036271">
    <property type="entry name" value="Tet_transcr_reg_TetR-rel_C_sf"/>
</dbReference>
<sequence length="221" mass="23792">MEHTPSGRRRSGRPPKSEGRDTRARILDTALDGFAQKGYAATSIRSIAGAVGIQDSALYRHFPSKQAIFDTLMEEVGGPGPILDALADAPGPGEGPGPVLRTLVAHVLDAWDLPRARQFISIGMREGGPGVPLIAEGVSAGARRTLDELGKLFRMWQEAGSVRTDVPVDQLAWELVAPLAHIRMIHMLADSTDEARASGRRLAERHLEFFLTCVVVAATGR</sequence>
<feature type="compositionally biased region" description="Basic residues" evidence="3">
    <location>
        <begin position="1"/>
        <end position="13"/>
    </location>
</feature>
<feature type="DNA-binding region" description="H-T-H motif" evidence="2">
    <location>
        <begin position="43"/>
        <end position="62"/>
    </location>
</feature>
<dbReference type="Pfam" id="PF00440">
    <property type="entry name" value="TetR_N"/>
    <property type="match status" value="1"/>
</dbReference>
<name>A0A4R4X612_9ACTN</name>
<evidence type="ECO:0000256" key="2">
    <source>
        <dbReference type="PROSITE-ProRule" id="PRU00335"/>
    </source>
</evidence>
<dbReference type="AlphaFoldDB" id="A0A4R4X612"/>
<dbReference type="GO" id="GO:0000976">
    <property type="term" value="F:transcription cis-regulatory region binding"/>
    <property type="evidence" value="ECO:0007669"/>
    <property type="project" value="TreeGrafter"/>
</dbReference>
<dbReference type="PRINTS" id="PR00455">
    <property type="entry name" value="HTHTETR"/>
</dbReference>
<evidence type="ECO:0000256" key="3">
    <source>
        <dbReference type="SAM" id="MobiDB-lite"/>
    </source>
</evidence>
<comment type="caution">
    <text evidence="5">The sequence shown here is derived from an EMBL/GenBank/DDBJ whole genome shotgun (WGS) entry which is preliminary data.</text>
</comment>
<dbReference type="EMBL" id="SMKP01000004">
    <property type="protein sequence ID" value="TDD25699.1"/>
    <property type="molecule type" value="Genomic_DNA"/>
</dbReference>
<dbReference type="InterPro" id="IPR009057">
    <property type="entry name" value="Homeodomain-like_sf"/>
</dbReference>
<accession>A0A4R4X612</accession>
<dbReference type="Proteomes" id="UP000294543">
    <property type="component" value="Unassembled WGS sequence"/>
</dbReference>
<protein>
    <submittedName>
        <fullName evidence="5">TetR/AcrR family transcriptional regulator</fullName>
    </submittedName>
</protein>
<proteinExistence type="predicted"/>
<keyword evidence="6" id="KW-1185">Reference proteome</keyword>
<dbReference type="GO" id="GO:0003700">
    <property type="term" value="F:DNA-binding transcription factor activity"/>
    <property type="evidence" value="ECO:0007669"/>
    <property type="project" value="TreeGrafter"/>
</dbReference>
<gene>
    <name evidence="5" type="ORF">E1294_01925</name>
</gene>
<feature type="region of interest" description="Disordered" evidence="3">
    <location>
        <begin position="1"/>
        <end position="22"/>
    </location>
</feature>
<dbReference type="RefSeq" id="WP_132503882.1">
    <property type="nucleotide sequence ID" value="NZ_SMKP01000004.1"/>
</dbReference>